<protein>
    <recommendedName>
        <fullName evidence="9">DDE Tnp4 domain-containing protein</fullName>
    </recommendedName>
</protein>
<dbReference type="OrthoDB" id="1681765at2759"/>
<feature type="domain" description="DDE Tnp4" evidence="9">
    <location>
        <begin position="107"/>
        <end position="221"/>
    </location>
</feature>
<accession>A0A8K0MR66</accession>
<reference evidence="10" key="1">
    <citation type="submission" date="2020-03" db="EMBL/GenBank/DDBJ databases">
        <title>A high-quality chromosome-level genome assembly of a woody plant with both climbing and erect habits, Rhamnella rubrinervis.</title>
        <authorList>
            <person name="Lu Z."/>
            <person name="Yang Y."/>
            <person name="Zhu X."/>
            <person name="Sun Y."/>
        </authorList>
    </citation>
    <scope>NUCLEOTIDE SEQUENCE</scope>
    <source>
        <strain evidence="10">BYM</strain>
        <tissue evidence="10">Leaf</tissue>
    </source>
</reference>
<evidence type="ECO:0000256" key="5">
    <source>
        <dbReference type="ARBA" id="ARBA00022723"/>
    </source>
</evidence>
<evidence type="ECO:0000256" key="1">
    <source>
        <dbReference type="ARBA" id="ARBA00001968"/>
    </source>
</evidence>
<dbReference type="GO" id="GO:0005634">
    <property type="term" value="C:nucleus"/>
    <property type="evidence" value="ECO:0007669"/>
    <property type="project" value="UniProtKB-SubCell"/>
</dbReference>
<evidence type="ECO:0000256" key="6">
    <source>
        <dbReference type="ARBA" id="ARBA00022801"/>
    </source>
</evidence>
<keyword evidence="11" id="KW-1185">Reference proteome</keyword>
<dbReference type="Pfam" id="PF13359">
    <property type="entry name" value="DDE_Tnp_4"/>
    <property type="match status" value="1"/>
</dbReference>
<comment type="similarity">
    <text evidence="3">Belongs to the HARBI1 family.</text>
</comment>
<keyword evidence="6" id="KW-0378">Hydrolase</keyword>
<dbReference type="PANTHER" id="PTHR22930">
    <property type="match status" value="1"/>
</dbReference>
<dbReference type="InterPro" id="IPR027806">
    <property type="entry name" value="HARBI1_dom"/>
</dbReference>
<keyword evidence="5" id="KW-0479">Metal-binding</keyword>
<keyword evidence="4" id="KW-0540">Nuclease</keyword>
<evidence type="ECO:0000256" key="4">
    <source>
        <dbReference type="ARBA" id="ARBA00022722"/>
    </source>
</evidence>
<evidence type="ECO:0000256" key="8">
    <source>
        <dbReference type="SAM" id="MobiDB-lite"/>
    </source>
</evidence>
<dbReference type="GO" id="GO:0016787">
    <property type="term" value="F:hydrolase activity"/>
    <property type="evidence" value="ECO:0007669"/>
    <property type="project" value="UniProtKB-KW"/>
</dbReference>
<feature type="region of interest" description="Disordered" evidence="8">
    <location>
        <begin position="276"/>
        <end position="295"/>
    </location>
</feature>
<dbReference type="Proteomes" id="UP000796880">
    <property type="component" value="Unassembled WGS sequence"/>
</dbReference>
<proteinExistence type="inferred from homology"/>
<evidence type="ECO:0000256" key="2">
    <source>
        <dbReference type="ARBA" id="ARBA00004123"/>
    </source>
</evidence>
<comment type="caution">
    <text evidence="10">The sequence shown here is derived from an EMBL/GenBank/DDBJ whole genome shotgun (WGS) entry which is preliminary data.</text>
</comment>
<evidence type="ECO:0000313" key="11">
    <source>
        <dbReference type="Proteomes" id="UP000796880"/>
    </source>
</evidence>
<comment type="cofactor">
    <cofactor evidence="1">
        <name>a divalent metal cation</name>
        <dbReference type="ChEBI" id="CHEBI:60240"/>
    </cofactor>
</comment>
<name>A0A8K0MR66_9ROSA</name>
<dbReference type="PANTHER" id="PTHR22930:SF293">
    <property type="entry name" value="PROTEIN ALP1-LIKE"/>
    <property type="match status" value="1"/>
</dbReference>
<dbReference type="GO" id="GO:0004518">
    <property type="term" value="F:nuclease activity"/>
    <property type="evidence" value="ECO:0007669"/>
    <property type="project" value="UniProtKB-KW"/>
</dbReference>
<evidence type="ECO:0000313" key="10">
    <source>
        <dbReference type="EMBL" id="KAF3455811.1"/>
    </source>
</evidence>
<dbReference type="EMBL" id="VOIH02000001">
    <property type="protein sequence ID" value="KAF3455811.1"/>
    <property type="molecule type" value="Genomic_DNA"/>
</dbReference>
<comment type="subcellular location">
    <subcellularLocation>
        <location evidence="2">Nucleus</location>
    </subcellularLocation>
</comment>
<dbReference type="InterPro" id="IPR045249">
    <property type="entry name" value="HARBI1-like"/>
</dbReference>
<keyword evidence="7" id="KW-0539">Nucleus</keyword>
<dbReference type="GO" id="GO:0046872">
    <property type="term" value="F:metal ion binding"/>
    <property type="evidence" value="ECO:0007669"/>
    <property type="project" value="UniProtKB-KW"/>
</dbReference>
<evidence type="ECO:0000256" key="7">
    <source>
        <dbReference type="ARBA" id="ARBA00023242"/>
    </source>
</evidence>
<organism evidence="10 11">
    <name type="scientific">Rhamnella rubrinervis</name>
    <dbReference type="NCBI Taxonomy" id="2594499"/>
    <lineage>
        <taxon>Eukaryota</taxon>
        <taxon>Viridiplantae</taxon>
        <taxon>Streptophyta</taxon>
        <taxon>Embryophyta</taxon>
        <taxon>Tracheophyta</taxon>
        <taxon>Spermatophyta</taxon>
        <taxon>Magnoliopsida</taxon>
        <taxon>eudicotyledons</taxon>
        <taxon>Gunneridae</taxon>
        <taxon>Pentapetalae</taxon>
        <taxon>rosids</taxon>
        <taxon>fabids</taxon>
        <taxon>Rosales</taxon>
        <taxon>Rhamnaceae</taxon>
        <taxon>rhamnoid group</taxon>
        <taxon>Rhamneae</taxon>
        <taxon>Rhamnella</taxon>
    </lineage>
</organism>
<gene>
    <name evidence="10" type="ORF">FNV43_RR00453</name>
</gene>
<evidence type="ECO:0000259" key="9">
    <source>
        <dbReference type="Pfam" id="PF13359"/>
    </source>
</evidence>
<evidence type="ECO:0000256" key="3">
    <source>
        <dbReference type="ARBA" id="ARBA00006958"/>
    </source>
</evidence>
<dbReference type="AlphaFoldDB" id="A0A8K0MR66"/>
<sequence length="343" mass="38367">MLESLNQKMSALVKEPFSSLAKGRLSSYIKAPLDQNVEGLDSLADGYINVGTKASLGQTAEGCLNVVTKASFSQITEGLDNLTKWLGYLGGLKLFGSIRWNIYKVHVSNIDKPRYRKRKGEIATNVLGVCNRDMKFIFVLSGLEGSALDSRVLRDVISRPHGLRVPNGCYYLVNAGYTNGEGFLTPYKATRYYLSDWREGCAPMNYQKYFNMKHACVRNNATRECVEVDSDKTWITYVQNRAIGIGSQTPTDVAEDLNMDIGQDEDTNFFNTNINSPMSVNQASTPDTTLPTQSSGRKIKHVTKNDLANELSEGAFVFKQLVKKFKRNATNYPKYLAKELDRL</sequence>